<feature type="compositionally biased region" description="Basic and acidic residues" evidence="1">
    <location>
        <begin position="1"/>
        <end position="18"/>
    </location>
</feature>
<feature type="region of interest" description="Disordered" evidence="1">
    <location>
        <begin position="1"/>
        <end position="79"/>
    </location>
</feature>
<evidence type="ECO:0000313" key="3">
    <source>
        <dbReference type="Proteomes" id="UP000265520"/>
    </source>
</evidence>
<dbReference type="AlphaFoldDB" id="A0A392UKC9"/>
<organism evidence="2 3">
    <name type="scientific">Trifolium medium</name>
    <dbReference type="NCBI Taxonomy" id="97028"/>
    <lineage>
        <taxon>Eukaryota</taxon>
        <taxon>Viridiplantae</taxon>
        <taxon>Streptophyta</taxon>
        <taxon>Embryophyta</taxon>
        <taxon>Tracheophyta</taxon>
        <taxon>Spermatophyta</taxon>
        <taxon>Magnoliopsida</taxon>
        <taxon>eudicotyledons</taxon>
        <taxon>Gunneridae</taxon>
        <taxon>Pentapetalae</taxon>
        <taxon>rosids</taxon>
        <taxon>fabids</taxon>
        <taxon>Fabales</taxon>
        <taxon>Fabaceae</taxon>
        <taxon>Papilionoideae</taxon>
        <taxon>50 kb inversion clade</taxon>
        <taxon>NPAAA clade</taxon>
        <taxon>Hologalegina</taxon>
        <taxon>IRL clade</taxon>
        <taxon>Trifolieae</taxon>
        <taxon>Trifolium</taxon>
    </lineage>
</organism>
<reference evidence="2 3" key="1">
    <citation type="journal article" date="2018" name="Front. Plant Sci.">
        <title>Red Clover (Trifolium pratense) and Zigzag Clover (T. medium) - A Picture of Genomic Similarities and Differences.</title>
        <authorList>
            <person name="Dluhosova J."/>
            <person name="Istvanek J."/>
            <person name="Nedelnik J."/>
            <person name="Repkova J."/>
        </authorList>
    </citation>
    <scope>NUCLEOTIDE SEQUENCE [LARGE SCALE GENOMIC DNA]</scope>
    <source>
        <strain evidence="3">cv. 10/8</strain>
        <tissue evidence="2">Leaf</tissue>
    </source>
</reference>
<feature type="non-terminal residue" evidence="2">
    <location>
        <position position="1"/>
    </location>
</feature>
<dbReference type="EMBL" id="LXQA010836183">
    <property type="protein sequence ID" value="MCI73338.1"/>
    <property type="molecule type" value="Genomic_DNA"/>
</dbReference>
<feature type="non-terminal residue" evidence="2">
    <location>
        <position position="79"/>
    </location>
</feature>
<sequence length="79" mass="9314">GKENRAGKEKLEEVVKEKDKRKRIAVSESERVTKKPKTQKKKEEKVVRKLVIHEEDDEETEEELLTSKRKKSEPQAKEV</sequence>
<feature type="compositionally biased region" description="Acidic residues" evidence="1">
    <location>
        <begin position="54"/>
        <end position="64"/>
    </location>
</feature>
<keyword evidence="3" id="KW-1185">Reference proteome</keyword>
<evidence type="ECO:0000313" key="2">
    <source>
        <dbReference type="EMBL" id="MCI73338.1"/>
    </source>
</evidence>
<protein>
    <submittedName>
        <fullName evidence="2">Uncharacterized protein</fullName>
    </submittedName>
</protein>
<proteinExistence type="predicted"/>
<feature type="compositionally biased region" description="Basic and acidic residues" evidence="1">
    <location>
        <begin position="41"/>
        <end position="53"/>
    </location>
</feature>
<name>A0A392UKC9_9FABA</name>
<evidence type="ECO:0000256" key="1">
    <source>
        <dbReference type="SAM" id="MobiDB-lite"/>
    </source>
</evidence>
<comment type="caution">
    <text evidence="2">The sequence shown here is derived from an EMBL/GenBank/DDBJ whole genome shotgun (WGS) entry which is preliminary data.</text>
</comment>
<dbReference type="Proteomes" id="UP000265520">
    <property type="component" value="Unassembled WGS sequence"/>
</dbReference>
<accession>A0A392UKC9</accession>